<evidence type="ECO:0000313" key="3">
    <source>
        <dbReference type="Proteomes" id="UP000732399"/>
    </source>
</evidence>
<evidence type="ECO:0000256" key="1">
    <source>
        <dbReference type="SAM" id="Coils"/>
    </source>
</evidence>
<sequence length="115" mass="11477">MIYVSKIPSVEEVLAGGPQAGVAPPPGFGPDAADGTVERVGTGGGFFSASDLQSTGPSRDAFDDLADAAAALKAARAEKAAADDAASTARQRADAARIALEEATAAFDVASKKVR</sequence>
<keyword evidence="1" id="KW-0175">Coiled coil</keyword>
<name>A0ABX1CR64_9SPHN</name>
<evidence type="ECO:0000313" key="2">
    <source>
        <dbReference type="EMBL" id="NJR80445.1"/>
    </source>
</evidence>
<protein>
    <submittedName>
        <fullName evidence="2">Uncharacterized protein</fullName>
    </submittedName>
</protein>
<organism evidence="2 3">
    <name type="scientific">Sphingomonas corticis</name>
    <dbReference type="NCBI Taxonomy" id="2722791"/>
    <lineage>
        <taxon>Bacteria</taxon>
        <taxon>Pseudomonadati</taxon>
        <taxon>Pseudomonadota</taxon>
        <taxon>Alphaproteobacteria</taxon>
        <taxon>Sphingomonadales</taxon>
        <taxon>Sphingomonadaceae</taxon>
        <taxon>Sphingomonas</taxon>
    </lineage>
</organism>
<proteinExistence type="predicted"/>
<feature type="coiled-coil region" evidence="1">
    <location>
        <begin position="65"/>
        <end position="92"/>
    </location>
</feature>
<comment type="caution">
    <text evidence="2">The sequence shown here is derived from an EMBL/GenBank/DDBJ whole genome shotgun (WGS) entry which is preliminary data.</text>
</comment>
<accession>A0ABX1CR64</accession>
<dbReference type="RefSeq" id="WP_168136000.1">
    <property type="nucleotide sequence ID" value="NZ_JAAVJH010000018.1"/>
</dbReference>
<dbReference type="Proteomes" id="UP000732399">
    <property type="component" value="Unassembled WGS sequence"/>
</dbReference>
<keyword evidence="3" id="KW-1185">Reference proteome</keyword>
<reference evidence="2 3" key="1">
    <citation type="submission" date="2020-03" db="EMBL/GenBank/DDBJ databases">
        <authorList>
            <person name="Wang L."/>
            <person name="He N."/>
            <person name="Li Y."/>
            <person name="Fang Y."/>
            <person name="Zhang F."/>
        </authorList>
    </citation>
    <scope>NUCLEOTIDE SEQUENCE [LARGE SCALE GENOMIC DNA]</scope>
    <source>
        <strain evidence="2 3">36D10-4-7</strain>
    </source>
</reference>
<dbReference type="EMBL" id="JAAVJH010000018">
    <property type="protein sequence ID" value="NJR80445.1"/>
    <property type="molecule type" value="Genomic_DNA"/>
</dbReference>
<gene>
    <name evidence="2" type="ORF">HBH26_17850</name>
</gene>